<evidence type="ECO:0000313" key="2">
    <source>
        <dbReference type="EMBL" id="AAZ47647.1"/>
    </source>
</evidence>
<gene>
    <name evidence="2" type="ordered locus">Daro_2917</name>
</gene>
<dbReference type="AlphaFoldDB" id="Q47BY4"/>
<sequence>MTWRLTRILIFTSLLVLCHQSYAADAYYDYVSDFYLHESHQARNPDQVIRYTDGENGALLQSVLEPTRVKAVLNSYLESMKRSEKIPEVPKLLQPLAARYDGAFKKEPRAYEKEFLDSLEASVEVISIASAMTNVSMPPSTTNKTSGADAEKQKALTDSIQSLAKMTRDLSTVAYKAMATEIRNRVAKGMFSESGAKRALAIAERISP</sequence>
<evidence type="ECO:0000256" key="1">
    <source>
        <dbReference type="SAM" id="SignalP"/>
    </source>
</evidence>
<proteinExistence type="predicted"/>
<feature type="signal peptide" evidence="1">
    <location>
        <begin position="1"/>
        <end position="23"/>
    </location>
</feature>
<dbReference type="HOGENOM" id="CLU_1319182_0_0_4"/>
<organism evidence="2">
    <name type="scientific">Dechloromonas aromatica (strain RCB)</name>
    <dbReference type="NCBI Taxonomy" id="159087"/>
    <lineage>
        <taxon>Bacteria</taxon>
        <taxon>Pseudomonadati</taxon>
        <taxon>Pseudomonadota</taxon>
        <taxon>Betaproteobacteria</taxon>
        <taxon>Rhodocyclales</taxon>
        <taxon>Azonexaceae</taxon>
        <taxon>Dechloromonas</taxon>
    </lineage>
</organism>
<feature type="chain" id="PRO_5004233372" evidence="1">
    <location>
        <begin position="24"/>
        <end position="208"/>
    </location>
</feature>
<accession>Q47BY4</accession>
<name>Q47BY4_DECAR</name>
<reference evidence="2" key="1">
    <citation type="submission" date="2005-08" db="EMBL/GenBank/DDBJ databases">
        <title>Complete sequence of Dechloromonas aromatica RCB.</title>
        <authorList>
            <person name="Salinero K.K."/>
            <person name="Copeland A."/>
            <person name="Lucas S."/>
            <person name="Lapidus A."/>
            <person name="Barry K."/>
            <person name="Detter J.C."/>
            <person name="Glavina T."/>
            <person name="Hammon N."/>
            <person name="Israni S."/>
            <person name="Pitluck S."/>
            <person name="Di Bartolo G."/>
            <person name="Trong S."/>
            <person name="Schmutz J."/>
            <person name="Larimer F."/>
            <person name="Land M."/>
            <person name="Ivanova N."/>
            <person name="Richardson P."/>
        </authorList>
    </citation>
    <scope>NUCLEOTIDE SEQUENCE</scope>
    <source>
        <strain evidence="2">RCB</strain>
    </source>
</reference>
<protein>
    <submittedName>
        <fullName evidence="2">Uncharacterized protein</fullName>
    </submittedName>
</protein>
<dbReference type="KEGG" id="dar:Daro_2917"/>
<dbReference type="OrthoDB" id="9974263at2"/>
<keyword evidence="1" id="KW-0732">Signal</keyword>
<dbReference type="EMBL" id="CP000089">
    <property type="protein sequence ID" value="AAZ47647.1"/>
    <property type="molecule type" value="Genomic_DNA"/>
</dbReference>